<feature type="compositionally biased region" description="Low complexity" evidence="1">
    <location>
        <begin position="134"/>
        <end position="146"/>
    </location>
</feature>
<dbReference type="GeneID" id="9618222"/>
<dbReference type="AlphaFoldDB" id="D8TKI8"/>
<feature type="compositionally biased region" description="Basic and acidic residues" evidence="1">
    <location>
        <begin position="120"/>
        <end position="133"/>
    </location>
</feature>
<dbReference type="STRING" id="3068.D8TKI8"/>
<feature type="compositionally biased region" description="Basic and acidic residues" evidence="1">
    <location>
        <begin position="102"/>
        <end position="112"/>
    </location>
</feature>
<reference evidence="2 3" key="1">
    <citation type="journal article" date="2010" name="Science">
        <title>Genomic analysis of organismal complexity in the multicellular green alga Volvox carteri.</title>
        <authorList>
            <person name="Prochnik S.E."/>
            <person name="Umen J."/>
            <person name="Nedelcu A.M."/>
            <person name="Hallmann A."/>
            <person name="Miller S.M."/>
            <person name="Nishii I."/>
            <person name="Ferris P."/>
            <person name="Kuo A."/>
            <person name="Mitros T."/>
            <person name="Fritz-Laylin L.K."/>
            <person name="Hellsten U."/>
            <person name="Chapman J."/>
            <person name="Simakov O."/>
            <person name="Rensing S.A."/>
            <person name="Terry A."/>
            <person name="Pangilinan J."/>
            <person name="Kapitonov V."/>
            <person name="Jurka J."/>
            <person name="Salamov A."/>
            <person name="Shapiro H."/>
            <person name="Schmutz J."/>
            <person name="Grimwood J."/>
            <person name="Lindquist E."/>
            <person name="Lucas S."/>
            <person name="Grigoriev I.V."/>
            <person name="Schmitt R."/>
            <person name="Kirk D."/>
            <person name="Rokhsar D.S."/>
        </authorList>
    </citation>
    <scope>NUCLEOTIDE SEQUENCE [LARGE SCALE GENOMIC DNA]</scope>
    <source>
        <strain evidence="3">f. Nagariensis / Eve</strain>
    </source>
</reference>
<keyword evidence="3" id="KW-1185">Reference proteome</keyword>
<dbReference type="KEGG" id="vcn:VOLCADRAFT_87242"/>
<feature type="region of interest" description="Disordered" evidence="1">
    <location>
        <begin position="61"/>
        <end position="166"/>
    </location>
</feature>
<evidence type="ECO:0000313" key="3">
    <source>
        <dbReference type="Proteomes" id="UP000001058"/>
    </source>
</evidence>
<feature type="compositionally biased region" description="Acidic residues" evidence="1">
    <location>
        <begin position="151"/>
        <end position="166"/>
    </location>
</feature>
<dbReference type="RefSeq" id="XP_002947027.1">
    <property type="nucleotide sequence ID" value="XM_002946981.1"/>
</dbReference>
<organism evidence="3">
    <name type="scientific">Volvox carteri f. nagariensis</name>
    <dbReference type="NCBI Taxonomy" id="3068"/>
    <lineage>
        <taxon>Eukaryota</taxon>
        <taxon>Viridiplantae</taxon>
        <taxon>Chlorophyta</taxon>
        <taxon>core chlorophytes</taxon>
        <taxon>Chlorophyceae</taxon>
        <taxon>CS clade</taxon>
        <taxon>Chlamydomonadales</taxon>
        <taxon>Volvocaceae</taxon>
        <taxon>Volvox</taxon>
    </lineage>
</organism>
<dbReference type="Proteomes" id="UP000001058">
    <property type="component" value="Unassembled WGS sequence"/>
</dbReference>
<dbReference type="EMBL" id="GL378325">
    <property type="protein sequence ID" value="EFJ52253.1"/>
    <property type="molecule type" value="Genomic_DNA"/>
</dbReference>
<proteinExistence type="predicted"/>
<feature type="compositionally biased region" description="Acidic residues" evidence="1">
    <location>
        <begin position="90"/>
        <end position="101"/>
    </location>
</feature>
<dbReference type="InParanoid" id="D8TKI8"/>
<dbReference type="OrthoDB" id="544823at2759"/>
<feature type="compositionally biased region" description="Basic and acidic residues" evidence="1">
    <location>
        <begin position="70"/>
        <end position="89"/>
    </location>
</feature>
<evidence type="ECO:0000256" key="1">
    <source>
        <dbReference type="SAM" id="MobiDB-lite"/>
    </source>
</evidence>
<name>D8TKI8_VOLCA</name>
<protein>
    <submittedName>
        <fullName evidence="2">Uncharacterized protein</fullName>
    </submittedName>
</protein>
<sequence length="215" mass="23977">MGMVLRELAMFMDIVKWVFVAQRQRSGREARVPGLCLPTSAPTDGHCIWVPYGQAEDWEHEFEPDDDDQDQGHDEVYEDDPGMRKKLGIEADDEDEGEEADEQARKLKKLGDPDDSDQEEERKKKEEEEEAKRQQAAAGAAAAAGGLAAGEGDEQGEEDEDELDELDEMVRHGCRGGGLGWRVCTRPASDVRAHKWIQASGKEGYLFLANLGFLK</sequence>
<evidence type="ECO:0000313" key="2">
    <source>
        <dbReference type="EMBL" id="EFJ52253.1"/>
    </source>
</evidence>
<accession>D8TKI8</accession>
<gene>
    <name evidence="2" type="ORF">VOLCADRAFT_87242</name>
</gene>